<name>A0ABN9SVM1_9DINO</name>
<keyword evidence="3" id="KW-1185">Reference proteome</keyword>
<reference evidence="2" key="1">
    <citation type="submission" date="2023-10" db="EMBL/GenBank/DDBJ databases">
        <authorList>
            <person name="Chen Y."/>
            <person name="Shah S."/>
            <person name="Dougan E. K."/>
            <person name="Thang M."/>
            <person name="Chan C."/>
        </authorList>
    </citation>
    <scope>NUCLEOTIDE SEQUENCE [LARGE SCALE GENOMIC DNA]</scope>
</reference>
<organism evidence="2 3">
    <name type="scientific">Prorocentrum cordatum</name>
    <dbReference type="NCBI Taxonomy" id="2364126"/>
    <lineage>
        <taxon>Eukaryota</taxon>
        <taxon>Sar</taxon>
        <taxon>Alveolata</taxon>
        <taxon>Dinophyceae</taxon>
        <taxon>Prorocentrales</taxon>
        <taxon>Prorocentraceae</taxon>
        <taxon>Prorocentrum</taxon>
    </lineage>
</organism>
<sequence length="610" mass="63978">DARVTRPDHPLAKYAEVFTQKFDLIAERLSVVNQLREVAKASILAKYLIDSGVQLDDSWFNLASAFEGSKVTKVPQLWNERYHAKVQVQDGTIDEEALNPRMHGVYGGVQFGLEKFTVGARAASASVQFARVGARGPMPRVSAALSMATSVTGGLRTPAMRAAVSMRAGGVPRGVQFGLEKFTVGARAASASVQFARVGARGPMPRVSAALSMATSVTGGLRTPAMRAAVSMRAGGVPRGVQFGLEKFTVGARAASASVQFARVGARGPMPRVSAALSMATSVTGGLRTPAMRAAVSMRAGGVPRGVQFGLEKFTVGARAASASVQFARVGARGPMPRVSAALSMATSVTGGLRTPAMRAAVSMRAGGVPRGVDLNLDSFELSEAGRSSEMILADAGSAPPMGSSFWQMIDDSEETVLSSKDAELLRAVFNPRLSDRRMDGDLFVPPPTCDAHAEKLRALVREEAAVQEQRKRHFCSTKFEEKQRGIAVPVLVAGVVPGAGAGAAALPRAAGGSPAAGWRARGGARDGRAKLRQTHGGGLALPRLPLRGLGGSHLPGRGRSRDGGRHPCPARVSAREQDDDVGDRESMDATLTPHIREQQDRSRPAAATP</sequence>
<proteinExistence type="predicted"/>
<feature type="non-terminal residue" evidence="2">
    <location>
        <position position="1"/>
    </location>
</feature>
<dbReference type="Proteomes" id="UP001189429">
    <property type="component" value="Unassembled WGS sequence"/>
</dbReference>
<dbReference type="EMBL" id="CAUYUJ010013581">
    <property type="protein sequence ID" value="CAK0836463.1"/>
    <property type="molecule type" value="Genomic_DNA"/>
</dbReference>
<feature type="compositionally biased region" description="Basic and acidic residues" evidence="1">
    <location>
        <begin position="595"/>
        <end position="604"/>
    </location>
</feature>
<protein>
    <submittedName>
        <fullName evidence="2">Uncharacterized protein</fullName>
    </submittedName>
</protein>
<accession>A0ABN9SVM1</accession>
<evidence type="ECO:0000313" key="2">
    <source>
        <dbReference type="EMBL" id="CAK0836463.1"/>
    </source>
</evidence>
<comment type="caution">
    <text evidence="2">The sequence shown here is derived from an EMBL/GenBank/DDBJ whole genome shotgun (WGS) entry which is preliminary data.</text>
</comment>
<evidence type="ECO:0000313" key="3">
    <source>
        <dbReference type="Proteomes" id="UP001189429"/>
    </source>
</evidence>
<feature type="region of interest" description="Disordered" evidence="1">
    <location>
        <begin position="506"/>
        <end position="610"/>
    </location>
</feature>
<feature type="compositionally biased region" description="Low complexity" evidence="1">
    <location>
        <begin position="506"/>
        <end position="522"/>
    </location>
</feature>
<evidence type="ECO:0000256" key="1">
    <source>
        <dbReference type="SAM" id="MobiDB-lite"/>
    </source>
</evidence>
<gene>
    <name evidence="2" type="ORF">PCOR1329_LOCUS32934</name>
</gene>